<dbReference type="Proteomes" id="UP000283329">
    <property type="component" value="Unassembled WGS sequence"/>
</dbReference>
<dbReference type="RefSeq" id="WP_115485166.1">
    <property type="nucleotide sequence ID" value="NZ_BAABYV010000001.1"/>
</dbReference>
<keyword evidence="1" id="KW-0732">Signal</keyword>
<dbReference type="EMBL" id="QRJR01000046">
    <property type="protein sequence ID" value="RHH38882.1"/>
    <property type="molecule type" value="Genomic_DNA"/>
</dbReference>
<accession>A0A3E5HG38</accession>
<dbReference type="Gene3D" id="2.60.120.200">
    <property type="match status" value="1"/>
</dbReference>
<dbReference type="AlphaFoldDB" id="A0A3E5HG38"/>
<dbReference type="SUPFAM" id="SSF49899">
    <property type="entry name" value="Concanavalin A-like lectins/glucanases"/>
    <property type="match status" value="1"/>
</dbReference>
<dbReference type="GO" id="GO:0004553">
    <property type="term" value="F:hydrolase activity, hydrolyzing O-glycosyl compounds"/>
    <property type="evidence" value="ECO:0007669"/>
    <property type="project" value="UniProtKB-ARBA"/>
</dbReference>
<dbReference type="InterPro" id="IPR013728">
    <property type="entry name" value="BT_3987-like_N"/>
</dbReference>
<reference evidence="3 4" key="1">
    <citation type="submission" date="2018-08" db="EMBL/GenBank/DDBJ databases">
        <title>A genome reference for cultivated species of the human gut microbiota.</title>
        <authorList>
            <person name="Zou Y."/>
            <person name="Xue W."/>
            <person name="Luo G."/>
        </authorList>
    </citation>
    <scope>NUCLEOTIDE SEQUENCE [LARGE SCALE GENOMIC DNA]</scope>
    <source>
        <strain evidence="3 4">AM17-48</strain>
    </source>
</reference>
<dbReference type="Pfam" id="PF13385">
    <property type="entry name" value="Laminin_G_3"/>
    <property type="match status" value="1"/>
</dbReference>
<evidence type="ECO:0000313" key="4">
    <source>
        <dbReference type="Proteomes" id="UP000283329"/>
    </source>
</evidence>
<feature type="domain" description="BT-3987-like N-terminal" evidence="2">
    <location>
        <begin position="32"/>
        <end position="146"/>
    </location>
</feature>
<gene>
    <name evidence="3" type="ORF">DW206_25105</name>
</gene>
<proteinExistence type="predicted"/>
<protein>
    <submittedName>
        <fullName evidence="3">DUF1735 domain-containing protein</fullName>
    </submittedName>
</protein>
<evidence type="ECO:0000313" key="3">
    <source>
        <dbReference type="EMBL" id="RHH38882.1"/>
    </source>
</evidence>
<dbReference type="Pfam" id="PF08522">
    <property type="entry name" value="BT_3987-like_N"/>
    <property type="match status" value="1"/>
</dbReference>
<dbReference type="InterPro" id="IPR013320">
    <property type="entry name" value="ConA-like_dom_sf"/>
</dbReference>
<organism evidence="3 4">
    <name type="scientific">Bacteroides ovatus</name>
    <dbReference type="NCBI Taxonomy" id="28116"/>
    <lineage>
        <taxon>Bacteria</taxon>
        <taxon>Pseudomonadati</taxon>
        <taxon>Bacteroidota</taxon>
        <taxon>Bacteroidia</taxon>
        <taxon>Bacteroidales</taxon>
        <taxon>Bacteroidaceae</taxon>
        <taxon>Bacteroides</taxon>
    </lineage>
</organism>
<dbReference type="PROSITE" id="PS51257">
    <property type="entry name" value="PROKAR_LIPOPROTEIN"/>
    <property type="match status" value="1"/>
</dbReference>
<name>A0A3E5HG38_BACOV</name>
<evidence type="ECO:0000256" key="1">
    <source>
        <dbReference type="SAM" id="SignalP"/>
    </source>
</evidence>
<evidence type="ECO:0000259" key="2">
    <source>
        <dbReference type="Pfam" id="PF08522"/>
    </source>
</evidence>
<feature type="chain" id="PRO_5030076170" evidence="1">
    <location>
        <begin position="25"/>
        <end position="395"/>
    </location>
</feature>
<feature type="signal peptide" evidence="1">
    <location>
        <begin position="1"/>
        <end position="24"/>
    </location>
</feature>
<dbReference type="Gene3D" id="2.60.40.1740">
    <property type="entry name" value="hypothetical protein (bacova_03559)"/>
    <property type="match status" value="1"/>
</dbReference>
<comment type="caution">
    <text evidence="3">The sequence shown here is derived from an EMBL/GenBank/DDBJ whole genome shotgun (WGS) entry which is preliminary data.</text>
</comment>
<sequence length="395" mass="43960">MKLYIYHLAAVALTAFVVSSCKNADINDEHHYDNKVYINSAPVTDNLLIKEDIINESRTIAYRLAAPVEKDIQISFGAVPSLTAAYNLSYADDATALPEEYYEISEKHVTIKAGAISGDDIVVNFKNLNRLDENRRYVLPVSITDAGIGVLESARTTYFIIKGAALINVVANIRENYLPVKWKDDNAMRNVKVITVEALVRSNDWEAERTNAISTIFGVEGNFLLRIGDADRPRNQLQVVAPGGSPFPPANYVSGIGLPVNEWVHIAVVYNSETKKRIYYKNGVKVYEDSDTGGAVNLVRGNSYPNGPCYIGRSFDNDRWLPGDISEVRVWNIERTEKQIAQNPYKIDPASEGLIAYWKFNEGEGKVVKDYSASGQDITAAKDLVWVSVELPEEN</sequence>
<dbReference type="GO" id="GO:0005975">
    <property type="term" value="P:carbohydrate metabolic process"/>
    <property type="evidence" value="ECO:0007669"/>
    <property type="project" value="UniProtKB-ARBA"/>
</dbReference>